<sequence>MICAVVFNDIDAMAKLDIAPVVQAGIITPKVSSEYTVSRSSWKSQLPSHDCYYCFLAETPIVTSCEQCMEANDLTYLQRFGIDNDRIAQKVFTGKSFAHFEEKFEVEISGPTATPTTRHPLQSPLLRTVNFAWSLVTSLVGAMNDEAYHSYL</sequence>
<protein>
    <submittedName>
        <fullName evidence="1">Uncharacterized protein</fullName>
    </submittedName>
</protein>
<comment type="caution">
    <text evidence="1">The sequence shown here is derived from an EMBL/GenBank/DDBJ whole genome shotgun (WGS) entry which is preliminary data.</text>
</comment>
<dbReference type="EMBL" id="CAICTM010000186">
    <property type="protein sequence ID" value="CAB9504138.1"/>
    <property type="molecule type" value="Genomic_DNA"/>
</dbReference>
<keyword evidence="2" id="KW-1185">Reference proteome</keyword>
<reference evidence="1" key="1">
    <citation type="submission" date="2020-06" db="EMBL/GenBank/DDBJ databases">
        <authorList>
            <consortium name="Plant Systems Biology data submission"/>
        </authorList>
    </citation>
    <scope>NUCLEOTIDE SEQUENCE</scope>
    <source>
        <strain evidence="1">D6</strain>
    </source>
</reference>
<organism evidence="1 2">
    <name type="scientific">Seminavis robusta</name>
    <dbReference type="NCBI Taxonomy" id="568900"/>
    <lineage>
        <taxon>Eukaryota</taxon>
        <taxon>Sar</taxon>
        <taxon>Stramenopiles</taxon>
        <taxon>Ochrophyta</taxon>
        <taxon>Bacillariophyta</taxon>
        <taxon>Bacillariophyceae</taxon>
        <taxon>Bacillariophycidae</taxon>
        <taxon>Naviculales</taxon>
        <taxon>Naviculaceae</taxon>
        <taxon>Seminavis</taxon>
    </lineage>
</organism>
<dbReference type="Proteomes" id="UP001153069">
    <property type="component" value="Unassembled WGS sequence"/>
</dbReference>
<evidence type="ECO:0000313" key="1">
    <source>
        <dbReference type="EMBL" id="CAB9504138.1"/>
    </source>
</evidence>
<proteinExistence type="predicted"/>
<gene>
    <name evidence="1" type="ORF">SEMRO_187_G080851.1</name>
</gene>
<accession>A0A9N8DJH9</accession>
<dbReference type="AlphaFoldDB" id="A0A9N8DJH9"/>
<name>A0A9N8DJH9_9STRA</name>
<evidence type="ECO:0000313" key="2">
    <source>
        <dbReference type="Proteomes" id="UP001153069"/>
    </source>
</evidence>